<dbReference type="CDD" id="cd02947">
    <property type="entry name" value="TRX_family"/>
    <property type="match status" value="1"/>
</dbReference>
<dbReference type="Proteomes" id="UP000054558">
    <property type="component" value="Unassembled WGS sequence"/>
</dbReference>
<dbReference type="EMBL" id="DF238113">
    <property type="protein sequence ID" value="GAQ92843.1"/>
    <property type="molecule type" value="Genomic_DNA"/>
</dbReference>
<dbReference type="PANTHER" id="PTHR47912:SF1">
    <property type="entry name" value="THIOREDOXIN-LIKE 4, CHLOROPLASTIC"/>
    <property type="match status" value="1"/>
</dbReference>
<feature type="domain" description="Thioredoxin" evidence="1">
    <location>
        <begin position="101"/>
        <end position="245"/>
    </location>
</feature>
<evidence type="ECO:0000313" key="2">
    <source>
        <dbReference type="EMBL" id="GAQ92843.1"/>
    </source>
</evidence>
<dbReference type="PROSITE" id="PS51352">
    <property type="entry name" value="THIOREDOXIN_2"/>
    <property type="match status" value="1"/>
</dbReference>
<dbReference type="InterPro" id="IPR013766">
    <property type="entry name" value="Thioredoxin_domain"/>
</dbReference>
<dbReference type="OMA" id="VAHHANF"/>
<dbReference type="PANTHER" id="PTHR47912">
    <property type="entry name" value="THIOREDOXIN-LIKE 4, CHLOROPLASTIC"/>
    <property type="match status" value="1"/>
</dbReference>
<proteinExistence type="predicted"/>
<keyword evidence="3" id="KW-1185">Reference proteome</keyword>
<sequence length="256" mass="28907">MELMDSVSKSRCGAPWTTPSTIGQDQFRNICSDAGVPCFSKTSCTLSQHSPSRYWSCRGSVHAINLSAQRASGWREGLPSVASRRTSHQRRHILVAQALKINRSSTLEPNELERGNDDDEVCPLECVKEIYSQDELQHHLDEAGPNSLVVVDFFRTACGSCKYIEKGFMKLCKGESKDEEEGGQHHVVFLKHNVMNEYDEQSDIAEDLRIKVVPLFHFYKGGKLVDSFATRDKNRLLATIYRHTNRESEISKLSQA</sequence>
<dbReference type="SUPFAM" id="SSF52833">
    <property type="entry name" value="Thioredoxin-like"/>
    <property type="match status" value="1"/>
</dbReference>
<organism evidence="2 3">
    <name type="scientific">Klebsormidium nitens</name>
    <name type="common">Green alga</name>
    <name type="synonym">Ulothrix nitens</name>
    <dbReference type="NCBI Taxonomy" id="105231"/>
    <lineage>
        <taxon>Eukaryota</taxon>
        <taxon>Viridiplantae</taxon>
        <taxon>Streptophyta</taxon>
        <taxon>Klebsormidiophyceae</taxon>
        <taxon>Klebsormidiales</taxon>
        <taxon>Klebsormidiaceae</taxon>
        <taxon>Klebsormidium</taxon>
    </lineage>
</organism>
<evidence type="ECO:0000313" key="3">
    <source>
        <dbReference type="Proteomes" id="UP000054558"/>
    </source>
</evidence>
<dbReference type="AlphaFoldDB" id="A0A1Y1IQ96"/>
<dbReference type="InterPro" id="IPR044176">
    <property type="entry name" value="TRL4_chloroplastic"/>
</dbReference>
<protein>
    <recommendedName>
        <fullName evidence="1">Thioredoxin domain-containing protein</fullName>
    </recommendedName>
</protein>
<dbReference type="InterPro" id="IPR036249">
    <property type="entry name" value="Thioredoxin-like_sf"/>
</dbReference>
<dbReference type="Pfam" id="PF00085">
    <property type="entry name" value="Thioredoxin"/>
    <property type="match status" value="1"/>
</dbReference>
<accession>A0A1Y1IQ96</accession>
<dbReference type="OrthoDB" id="10263751at2759"/>
<gene>
    <name evidence="2" type="ORF">KFL_011640010</name>
</gene>
<evidence type="ECO:0000259" key="1">
    <source>
        <dbReference type="PROSITE" id="PS51352"/>
    </source>
</evidence>
<name>A0A1Y1IQ96_KLENI</name>
<reference evidence="2 3" key="1">
    <citation type="journal article" date="2014" name="Nat. Commun.">
        <title>Klebsormidium flaccidum genome reveals primary factors for plant terrestrial adaptation.</title>
        <authorList>
            <person name="Hori K."/>
            <person name="Maruyama F."/>
            <person name="Fujisawa T."/>
            <person name="Togashi T."/>
            <person name="Yamamoto N."/>
            <person name="Seo M."/>
            <person name="Sato S."/>
            <person name="Yamada T."/>
            <person name="Mori H."/>
            <person name="Tajima N."/>
            <person name="Moriyama T."/>
            <person name="Ikeuchi M."/>
            <person name="Watanabe M."/>
            <person name="Wada H."/>
            <person name="Kobayashi K."/>
            <person name="Saito M."/>
            <person name="Masuda T."/>
            <person name="Sasaki-Sekimoto Y."/>
            <person name="Mashiguchi K."/>
            <person name="Awai K."/>
            <person name="Shimojima M."/>
            <person name="Masuda S."/>
            <person name="Iwai M."/>
            <person name="Nobusawa T."/>
            <person name="Narise T."/>
            <person name="Kondo S."/>
            <person name="Saito H."/>
            <person name="Sato R."/>
            <person name="Murakawa M."/>
            <person name="Ihara Y."/>
            <person name="Oshima-Yamada Y."/>
            <person name="Ohtaka K."/>
            <person name="Satoh M."/>
            <person name="Sonobe K."/>
            <person name="Ishii M."/>
            <person name="Ohtani R."/>
            <person name="Kanamori-Sato M."/>
            <person name="Honoki R."/>
            <person name="Miyazaki D."/>
            <person name="Mochizuki H."/>
            <person name="Umetsu J."/>
            <person name="Higashi K."/>
            <person name="Shibata D."/>
            <person name="Kamiya Y."/>
            <person name="Sato N."/>
            <person name="Nakamura Y."/>
            <person name="Tabata S."/>
            <person name="Ida S."/>
            <person name="Kurokawa K."/>
            <person name="Ohta H."/>
        </authorList>
    </citation>
    <scope>NUCLEOTIDE SEQUENCE [LARGE SCALE GENOMIC DNA]</scope>
    <source>
        <strain evidence="2 3">NIES-2285</strain>
    </source>
</reference>
<dbReference type="STRING" id="105231.A0A1Y1IQ96"/>
<dbReference type="Gene3D" id="3.40.30.10">
    <property type="entry name" value="Glutaredoxin"/>
    <property type="match status" value="1"/>
</dbReference>